<name>A0A085N138_9BILA</name>
<evidence type="ECO:0008006" key="3">
    <source>
        <dbReference type="Google" id="ProtNLM"/>
    </source>
</evidence>
<protein>
    <recommendedName>
        <fullName evidence="3">Retrotransposon gag domain-containing protein</fullName>
    </recommendedName>
</protein>
<feature type="region of interest" description="Disordered" evidence="1">
    <location>
        <begin position="1"/>
        <end position="27"/>
    </location>
</feature>
<evidence type="ECO:0000256" key="1">
    <source>
        <dbReference type="SAM" id="MobiDB-lite"/>
    </source>
</evidence>
<proteinExistence type="predicted"/>
<dbReference type="AlphaFoldDB" id="A0A085N138"/>
<organism evidence="2">
    <name type="scientific">Trichuris suis</name>
    <name type="common">pig whipworm</name>
    <dbReference type="NCBI Taxonomy" id="68888"/>
    <lineage>
        <taxon>Eukaryota</taxon>
        <taxon>Metazoa</taxon>
        <taxon>Ecdysozoa</taxon>
        <taxon>Nematoda</taxon>
        <taxon>Enoplea</taxon>
        <taxon>Dorylaimia</taxon>
        <taxon>Trichinellida</taxon>
        <taxon>Trichuridae</taxon>
        <taxon>Trichuris</taxon>
    </lineage>
</organism>
<dbReference type="EMBL" id="KL367579">
    <property type="protein sequence ID" value="KFD63184.1"/>
    <property type="molecule type" value="Genomic_DNA"/>
</dbReference>
<sequence>MSKEDRSGRKGAVAGPPGPATIGDRGRICDSSQQFTAGLAGHIALPTLSSSTENVGLSFERMEDYFELTETPPQKKLPLLKFYLDDTLRRVLPALNVSSSDDYESVRAKLLSYLGGEKDPRIVRGQFFSRVQKAQEKTSAYMMELRRLSMSAFPHVAVKERDALVIDQFARGLSSKAIKATVVRARCTSAEEALEAATCEEGDLQVLHEMTASVRSLETREQQLPVGSGTPAEINELAERILDAVGQRSRAAVSSETESYRDARMEAYCLVEDNPRQSPLRMGKSPANKLILPSADHVRVLKQQFRGPVHQAPQG</sequence>
<reference evidence="2" key="1">
    <citation type="journal article" date="2014" name="Nat. Genet.">
        <title>Genome and transcriptome of the porcine whipworm Trichuris suis.</title>
        <authorList>
            <person name="Jex A.R."/>
            <person name="Nejsum P."/>
            <person name="Schwarz E.M."/>
            <person name="Hu L."/>
            <person name="Young N.D."/>
            <person name="Hall R.S."/>
            <person name="Korhonen P.K."/>
            <person name="Liao S."/>
            <person name="Thamsborg S."/>
            <person name="Xia J."/>
            <person name="Xu P."/>
            <person name="Wang S."/>
            <person name="Scheerlinck J.P."/>
            <person name="Hofmann A."/>
            <person name="Sternberg P.W."/>
            <person name="Wang J."/>
            <person name="Gasser R.B."/>
        </authorList>
    </citation>
    <scope>NUCLEOTIDE SEQUENCE [LARGE SCALE GENOMIC DNA]</scope>
    <source>
        <strain evidence="2">DCEP-RM93F</strain>
    </source>
</reference>
<dbReference type="Proteomes" id="UP000030758">
    <property type="component" value="Unassembled WGS sequence"/>
</dbReference>
<gene>
    <name evidence="2" type="ORF">M514_13419</name>
</gene>
<evidence type="ECO:0000313" key="2">
    <source>
        <dbReference type="EMBL" id="KFD63184.1"/>
    </source>
</evidence>
<accession>A0A085N138</accession>